<evidence type="ECO:0000256" key="12">
    <source>
        <dbReference type="ARBA" id="ARBA00023012"/>
    </source>
</evidence>
<gene>
    <name evidence="18" type="ORF">BegalDRAFT_3323</name>
</gene>
<dbReference type="SMART" id="SM00387">
    <property type="entry name" value="HATPase_c"/>
    <property type="match status" value="1"/>
</dbReference>
<evidence type="ECO:0000256" key="7">
    <source>
        <dbReference type="ARBA" id="ARBA00022692"/>
    </source>
</evidence>
<dbReference type="EC" id="2.7.13.3" evidence="3"/>
<dbReference type="CDD" id="cd00082">
    <property type="entry name" value="HisKA"/>
    <property type="match status" value="1"/>
</dbReference>
<evidence type="ECO:0000256" key="3">
    <source>
        <dbReference type="ARBA" id="ARBA00012438"/>
    </source>
</evidence>
<dbReference type="InterPro" id="IPR036890">
    <property type="entry name" value="HATPase_C_sf"/>
</dbReference>
<dbReference type="OrthoDB" id="9809766at2"/>
<keyword evidence="9 18" id="KW-0418">Kinase</keyword>
<keyword evidence="11 15" id="KW-1133">Transmembrane helix</keyword>
<dbReference type="PRINTS" id="PR00344">
    <property type="entry name" value="BCTRLSENSOR"/>
</dbReference>
<dbReference type="AlphaFoldDB" id="I3CKJ9"/>
<keyword evidence="19" id="KW-1185">Reference proteome</keyword>
<dbReference type="Gene3D" id="1.10.287.130">
    <property type="match status" value="1"/>
</dbReference>
<evidence type="ECO:0000259" key="16">
    <source>
        <dbReference type="PROSITE" id="PS50109"/>
    </source>
</evidence>
<keyword evidence="10" id="KW-0067">ATP-binding</keyword>
<dbReference type="Pfam" id="PF02518">
    <property type="entry name" value="HATPase_c"/>
    <property type="match status" value="1"/>
</dbReference>
<keyword evidence="4" id="KW-1003">Cell membrane</keyword>
<evidence type="ECO:0000256" key="13">
    <source>
        <dbReference type="ARBA" id="ARBA00023136"/>
    </source>
</evidence>
<feature type="compositionally biased region" description="Pro residues" evidence="14">
    <location>
        <begin position="116"/>
        <end position="127"/>
    </location>
</feature>
<dbReference type="InterPro" id="IPR003661">
    <property type="entry name" value="HisK_dim/P_dom"/>
</dbReference>
<evidence type="ECO:0000256" key="4">
    <source>
        <dbReference type="ARBA" id="ARBA00022475"/>
    </source>
</evidence>
<dbReference type="SUPFAM" id="SSF158472">
    <property type="entry name" value="HAMP domain-like"/>
    <property type="match status" value="1"/>
</dbReference>
<comment type="catalytic activity">
    <reaction evidence="1">
        <text>ATP + protein L-histidine = ADP + protein N-phospho-L-histidine.</text>
        <dbReference type="EC" id="2.7.13.3"/>
    </reaction>
</comment>
<dbReference type="InterPro" id="IPR050398">
    <property type="entry name" value="HssS/ArlS-like"/>
</dbReference>
<dbReference type="SMART" id="SM00388">
    <property type="entry name" value="HisKA"/>
    <property type="match status" value="1"/>
</dbReference>
<evidence type="ECO:0000256" key="11">
    <source>
        <dbReference type="ARBA" id="ARBA00022989"/>
    </source>
</evidence>
<evidence type="ECO:0000256" key="2">
    <source>
        <dbReference type="ARBA" id="ARBA00004651"/>
    </source>
</evidence>
<evidence type="ECO:0000256" key="14">
    <source>
        <dbReference type="SAM" id="MobiDB-lite"/>
    </source>
</evidence>
<dbReference type="EMBL" id="JH600070">
    <property type="protein sequence ID" value="EIJ44142.1"/>
    <property type="molecule type" value="Genomic_DNA"/>
</dbReference>
<feature type="domain" description="HAMP" evidence="17">
    <location>
        <begin position="261"/>
        <end position="313"/>
    </location>
</feature>
<evidence type="ECO:0000256" key="6">
    <source>
        <dbReference type="ARBA" id="ARBA00022679"/>
    </source>
</evidence>
<evidence type="ECO:0000259" key="17">
    <source>
        <dbReference type="PROSITE" id="PS50885"/>
    </source>
</evidence>
<dbReference type="InterPro" id="IPR036097">
    <property type="entry name" value="HisK_dim/P_sf"/>
</dbReference>
<feature type="transmembrane region" description="Helical" evidence="15">
    <location>
        <begin position="241"/>
        <end position="260"/>
    </location>
</feature>
<dbReference type="Gene3D" id="3.30.565.10">
    <property type="entry name" value="Histidine kinase-like ATPase, C-terminal domain"/>
    <property type="match status" value="1"/>
</dbReference>
<dbReference type="STRING" id="395493.BegalDRAFT_3323"/>
<dbReference type="PANTHER" id="PTHR45528">
    <property type="entry name" value="SENSOR HISTIDINE KINASE CPXA"/>
    <property type="match status" value="1"/>
</dbReference>
<sequence>MKFGLLAKFFLALLFSSTLVAIAMAISAHWSFRAGFMEYLQNVDAEKLAKVRLALENEYAIKKNWSFLSPKKWHEFLDKQLGEEFHPLQPNEMFPHPKPPDDRFMRDDNPFFERGAPPPLMRAPPPNQNAERHEPRDPNNAPLPNFPREPPPHEGREKFLPKLLPLSLRPRLRLLSADKKFIVGTPIIYSSEELKANKMREISVPINDRAQRTIGWLVLGQGELETDELATSFLKQQTQTYYLIAALVVLITTLTSLFLARQLLIPVQRITTAARHLSAGQYQTRVMVNSRDELGQLANDFNLLAYTLERNETARRQWIADISHELRTPLAILRGEVEAIQDGIRQFNMDTLKSLHVEVLGLGKLVDDLYELALSDIGALDYRREKIDILALIEDIFSIFQIRLQQHQLQLQNQTELTSPVYCQLDARRFMQLLHNLLENSLRYTDAGGKVVISTALSSTQETIIITLEDTPPSVPTEALPNLFERLYRVDKSRSRALGGAGLGLAICKNIVEAHNGTIQAFHASLGGLGIRIELPLLKQS</sequence>
<dbReference type="InterPro" id="IPR004358">
    <property type="entry name" value="Sig_transdc_His_kin-like_C"/>
</dbReference>
<dbReference type="eggNOG" id="COG2205">
    <property type="taxonomic scope" value="Bacteria"/>
</dbReference>
<evidence type="ECO:0000256" key="10">
    <source>
        <dbReference type="ARBA" id="ARBA00022840"/>
    </source>
</evidence>
<dbReference type="HOGENOM" id="CLU_000445_89_6_6"/>
<reference evidence="18 19" key="1">
    <citation type="submission" date="2011-11" db="EMBL/GenBank/DDBJ databases">
        <title>Improved High-Quality Draft sequence of Beggiatoa alba B18lD.</title>
        <authorList>
            <consortium name="US DOE Joint Genome Institute"/>
            <person name="Lucas S."/>
            <person name="Han J."/>
            <person name="Lapidus A."/>
            <person name="Cheng J.-F."/>
            <person name="Goodwin L."/>
            <person name="Pitluck S."/>
            <person name="Peters L."/>
            <person name="Mikhailova N."/>
            <person name="Held B."/>
            <person name="Detter J.C."/>
            <person name="Han C."/>
            <person name="Tapia R."/>
            <person name="Land M."/>
            <person name="Hauser L."/>
            <person name="Kyrpides N."/>
            <person name="Ivanova N."/>
            <person name="Pagani I."/>
            <person name="Samuel K."/>
            <person name="Teske A."/>
            <person name="Mueller J."/>
            <person name="Woyke T."/>
        </authorList>
    </citation>
    <scope>NUCLEOTIDE SEQUENCE [LARGE SCALE GENOMIC DNA]</scope>
    <source>
        <strain evidence="18 19">B18LD</strain>
    </source>
</reference>
<evidence type="ECO:0000256" key="8">
    <source>
        <dbReference type="ARBA" id="ARBA00022741"/>
    </source>
</evidence>
<keyword evidence="7 15" id="KW-0812">Transmembrane</keyword>
<feature type="domain" description="Histidine kinase" evidence="16">
    <location>
        <begin position="321"/>
        <end position="539"/>
    </location>
</feature>
<keyword evidence="8" id="KW-0547">Nucleotide-binding</keyword>
<evidence type="ECO:0000256" key="15">
    <source>
        <dbReference type="SAM" id="Phobius"/>
    </source>
</evidence>
<evidence type="ECO:0000256" key="1">
    <source>
        <dbReference type="ARBA" id="ARBA00000085"/>
    </source>
</evidence>
<evidence type="ECO:0000313" key="19">
    <source>
        <dbReference type="Proteomes" id="UP000005744"/>
    </source>
</evidence>
<keyword evidence="12" id="KW-0902">Two-component regulatory system</keyword>
<dbReference type="CDD" id="cd06225">
    <property type="entry name" value="HAMP"/>
    <property type="match status" value="1"/>
</dbReference>
<dbReference type="PROSITE" id="PS50885">
    <property type="entry name" value="HAMP"/>
    <property type="match status" value="1"/>
</dbReference>
<keyword evidence="13 15" id="KW-0472">Membrane</keyword>
<dbReference type="Pfam" id="PF00672">
    <property type="entry name" value="HAMP"/>
    <property type="match status" value="1"/>
</dbReference>
<evidence type="ECO:0000256" key="9">
    <source>
        <dbReference type="ARBA" id="ARBA00022777"/>
    </source>
</evidence>
<accession>I3CKJ9</accession>
<dbReference type="Pfam" id="PF00512">
    <property type="entry name" value="HisKA"/>
    <property type="match status" value="1"/>
</dbReference>
<dbReference type="Gene3D" id="6.10.340.10">
    <property type="match status" value="1"/>
</dbReference>
<dbReference type="InterPro" id="IPR003594">
    <property type="entry name" value="HATPase_dom"/>
</dbReference>
<evidence type="ECO:0000256" key="5">
    <source>
        <dbReference type="ARBA" id="ARBA00022553"/>
    </source>
</evidence>
<protein>
    <recommendedName>
        <fullName evidence="3">histidine kinase</fullName>
        <ecNumber evidence="3">2.7.13.3</ecNumber>
    </recommendedName>
</protein>
<feature type="region of interest" description="Disordered" evidence="14">
    <location>
        <begin position="90"/>
        <end position="158"/>
    </location>
</feature>
<dbReference type="FunFam" id="3.30.565.10:FF:000006">
    <property type="entry name" value="Sensor histidine kinase WalK"/>
    <property type="match status" value="1"/>
</dbReference>
<dbReference type="PROSITE" id="PS50109">
    <property type="entry name" value="HIS_KIN"/>
    <property type="match status" value="1"/>
</dbReference>
<dbReference type="GO" id="GO:0005524">
    <property type="term" value="F:ATP binding"/>
    <property type="evidence" value="ECO:0007669"/>
    <property type="project" value="UniProtKB-KW"/>
</dbReference>
<proteinExistence type="predicted"/>
<dbReference type="GO" id="GO:0000155">
    <property type="term" value="F:phosphorelay sensor kinase activity"/>
    <property type="evidence" value="ECO:0007669"/>
    <property type="project" value="InterPro"/>
</dbReference>
<evidence type="ECO:0000313" key="18">
    <source>
        <dbReference type="EMBL" id="EIJ44142.1"/>
    </source>
</evidence>
<dbReference type="Proteomes" id="UP000005744">
    <property type="component" value="Unassembled WGS sequence"/>
</dbReference>
<comment type="subcellular location">
    <subcellularLocation>
        <location evidence="2">Cell membrane</location>
        <topology evidence="2">Multi-pass membrane protein</topology>
    </subcellularLocation>
</comment>
<dbReference type="PANTHER" id="PTHR45528:SF1">
    <property type="entry name" value="SENSOR HISTIDINE KINASE CPXA"/>
    <property type="match status" value="1"/>
</dbReference>
<feature type="compositionally biased region" description="Basic and acidic residues" evidence="14">
    <location>
        <begin position="98"/>
        <end position="111"/>
    </location>
</feature>
<dbReference type="RefSeq" id="WP_002691946.1">
    <property type="nucleotide sequence ID" value="NZ_JH600070.1"/>
</dbReference>
<keyword evidence="6" id="KW-0808">Transferase</keyword>
<dbReference type="SUPFAM" id="SSF55874">
    <property type="entry name" value="ATPase domain of HSP90 chaperone/DNA topoisomerase II/histidine kinase"/>
    <property type="match status" value="1"/>
</dbReference>
<dbReference type="InterPro" id="IPR003660">
    <property type="entry name" value="HAMP_dom"/>
</dbReference>
<keyword evidence="5" id="KW-0597">Phosphoprotein</keyword>
<dbReference type="InterPro" id="IPR005467">
    <property type="entry name" value="His_kinase_dom"/>
</dbReference>
<dbReference type="SMART" id="SM00304">
    <property type="entry name" value="HAMP"/>
    <property type="match status" value="1"/>
</dbReference>
<organism evidence="18 19">
    <name type="scientific">Beggiatoa alba B18LD</name>
    <dbReference type="NCBI Taxonomy" id="395493"/>
    <lineage>
        <taxon>Bacteria</taxon>
        <taxon>Pseudomonadati</taxon>
        <taxon>Pseudomonadota</taxon>
        <taxon>Gammaproteobacteria</taxon>
        <taxon>Thiotrichales</taxon>
        <taxon>Thiotrichaceae</taxon>
        <taxon>Beggiatoa</taxon>
    </lineage>
</organism>
<name>I3CKJ9_9GAMM</name>
<dbReference type="SUPFAM" id="SSF47384">
    <property type="entry name" value="Homodimeric domain of signal transducing histidine kinase"/>
    <property type="match status" value="1"/>
</dbReference>
<dbReference type="GO" id="GO:0005886">
    <property type="term" value="C:plasma membrane"/>
    <property type="evidence" value="ECO:0007669"/>
    <property type="project" value="UniProtKB-SubCell"/>
</dbReference>